<evidence type="ECO:0000256" key="3">
    <source>
        <dbReference type="ARBA" id="ARBA00023015"/>
    </source>
</evidence>
<evidence type="ECO:0000256" key="2">
    <source>
        <dbReference type="ARBA" id="ARBA00022491"/>
    </source>
</evidence>
<keyword evidence="9" id="KW-1185">Reference proteome</keyword>
<dbReference type="RefSeq" id="WP_183754021.1">
    <property type="nucleotide sequence ID" value="NZ_JACICC010000008.1"/>
</dbReference>
<dbReference type="SUPFAM" id="SSF46689">
    <property type="entry name" value="Homeodomain-like"/>
    <property type="match status" value="1"/>
</dbReference>
<feature type="DNA-binding region" description="H-T-H motif" evidence="6">
    <location>
        <begin position="36"/>
        <end position="55"/>
    </location>
</feature>
<keyword evidence="2" id="KW-0678">Repressor</keyword>
<evidence type="ECO:0000256" key="1">
    <source>
        <dbReference type="ARBA" id="ARBA00002856"/>
    </source>
</evidence>
<feature type="domain" description="HTH tetR-type" evidence="7">
    <location>
        <begin position="13"/>
        <end position="73"/>
    </location>
</feature>
<comment type="function">
    <text evidence="1">TetR is the repressor of the tetracycline resistance element; its N-terminal region forms a helix-turn-helix structure and binds DNA. Binding of tetracycline to TetR reduces the repressor affinity for the tetracycline resistance gene (tetA) promoter operator sites.</text>
</comment>
<evidence type="ECO:0000259" key="7">
    <source>
        <dbReference type="PROSITE" id="PS50977"/>
    </source>
</evidence>
<dbReference type="PROSITE" id="PS50977">
    <property type="entry name" value="HTH_TETR_2"/>
    <property type="match status" value="1"/>
</dbReference>
<keyword evidence="4 6" id="KW-0238">DNA-binding</keyword>
<evidence type="ECO:0000256" key="5">
    <source>
        <dbReference type="ARBA" id="ARBA00023163"/>
    </source>
</evidence>
<protein>
    <submittedName>
        <fullName evidence="8">AcrR family transcriptional regulator</fullName>
    </submittedName>
</protein>
<dbReference type="PRINTS" id="PR00400">
    <property type="entry name" value="TETREPRESSOR"/>
</dbReference>
<dbReference type="InterPro" id="IPR004111">
    <property type="entry name" value="Repressor_TetR_C"/>
</dbReference>
<sequence>MPNTVRLPAGPRGLSKDVITGAAVILLEETGDAGFSLRKLGERIGCDPMAILYHFKNKDGLYRAMADAITARLSPVDEDRRWEDRLRLHARDYRALALGHPNTFALTQKFLNTGVSDFAHIEMVHRALKDAGIPDAAVPAVCLAWYASVIGLCMAEIGGLIRPARETEIAEIERLPADSFPIMRKLAPSYRELDAEAVFETANDILLHGIRIQSE</sequence>
<dbReference type="Pfam" id="PF02909">
    <property type="entry name" value="TetR_C_1"/>
    <property type="match status" value="1"/>
</dbReference>
<evidence type="ECO:0000313" key="8">
    <source>
        <dbReference type="EMBL" id="MBB3810757.1"/>
    </source>
</evidence>
<dbReference type="PANTHER" id="PTHR30055">
    <property type="entry name" value="HTH-TYPE TRANSCRIPTIONAL REGULATOR RUTR"/>
    <property type="match status" value="1"/>
</dbReference>
<organism evidence="8 9">
    <name type="scientific">Pseudochelatococcus contaminans</name>
    <dbReference type="NCBI Taxonomy" id="1538103"/>
    <lineage>
        <taxon>Bacteria</taxon>
        <taxon>Pseudomonadati</taxon>
        <taxon>Pseudomonadota</taxon>
        <taxon>Alphaproteobacteria</taxon>
        <taxon>Hyphomicrobiales</taxon>
        <taxon>Chelatococcaceae</taxon>
        <taxon>Pseudochelatococcus</taxon>
    </lineage>
</organism>
<dbReference type="GO" id="GO:0000976">
    <property type="term" value="F:transcription cis-regulatory region binding"/>
    <property type="evidence" value="ECO:0007669"/>
    <property type="project" value="TreeGrafter"/>
</dbReference>
<dbReference type="SUPFAM" id="SSF48498">
    <property type="entry name" value="Tetracyclin repressor-like, C-terminal domain"/>
    <property type="match status" value="1"/>
</dbReference>
<comment type="caution">
    <text evidence="8">The sequence shown here is derived from an EMBL/GenBank/DDBJ whole genome shotgun (WGS) entry which is preliminary data.</text>
</comment>
<dbReference type="PANTHER" id="PTHR30055:SF151">
    <property type="entry name" value="TRANSCRIPTIONAL REGULATORY PROTEIN"/>
    <property type="match status" value="1"/>
</dbReference>
<dbReference type="InterPro" id="IPR009057">
    <property type="entry name" value="Homeodomain-like_sf"/>
</dbReference>
<reference evidence="8 9" key="1">
    <citation type="submission" date="2020-08" db="EMBL/GenBank/DDBJ databases">
        <title>Genomic Encyclopedia of Type Strains, Phase IV (KMG-IV): sequencing the most valuable type-strain genomes for metagenomic binning, comparative biology and taxonomic classification.</title>
        <authorList>
            <person name="Goeker M."/>
        </authorList>
    </citation>
    <scope>NUCLEOTIDE SEQUENCE [LARGE SCALE GENOMIC DNA]</scope>
    <source>
        <strain evidence="8 9">DSM 28760</strain>
    </source>
</reference>
<dbReference type="Pfam" id="PF00440">
    <property type="entry name" value="TetR_N"/>
    <property type="match status" value="1"/>
</dbReference>
<evidence type="ECO:0000256" key="4">
    <source>
        <dbReference type="ARBA" id="ARBA00023125"/>
    </source>
</evidence>
<accession>A0A7W6EIG7</accession>
<proteinExistence type="predicted"/>
<dbReference type="InterPro" id="IPR003012">
    <property type="entry name" value="Tet_transcr_reg_TetR"/>
</dbReference>
<dbReference type="EMBL" id="JACICC010000008">
    <property type="protein sequence ID" value="MBB3810757.1"/>
    <property type="molecule type" value="Genomic_DNA"/>
</dbReference>
<dbReference type="AlphaFoldDB" id="A0A7W6EIG7"/>
<keyword evidence="5" id="KW-0804">Transcription</keyword>
<dbReference type="GO" id="GO:0003700">
    <property type="term" value="F:DNA-binding transcription factor activity"/>
    <property type="evidence" value="ECO:0007669"/>
    <property type="project" value="TreeGrafter"/>
</dbReference>
<keyword evidence="3" id="KW-0805">Transcription regulation</keyword>
<dbReference type="InterPro" id="IPR001647">
    <property type="entry name" value="HTH_TetR"/>
</dbReference>
<name>A0A7W6EIG7_9HYPH</name>
<dbReference type="GO" id="GO:0046677">
    <property type="term" value="P:response to antibiotic"/>
    <property type="evidence" value="ECO:0007669"/>
    <property type="project" value="InterPro"/>
</dbReference>
<dbReference type="GO" id="GO:0045892">
    <property type="term" value="P:negative regulation of DNA-templated transcription"/>
    <property type="evidence" value="ECO:0007669"/>
    <property type="project" value="InterPro"/>
</dbReference>
<dbReference type="Gene3D" id="1.10.10.60">
    <property type="entry name" value="Homeodomain-like"/>
    <property type="match status" value="1"/>
</dbReference>
<dbReference type="InterPro" id="IPR036271">
    <property type="entry name" value="Tet_transcr_reg_TetR-rel_C_sf"/>
</dbReference>
<evidence type="ECO:0000313" key="9">
    <source>
        <dbReference type="Proteomes" id="UP000537592"/>
    </source>
</evidence>
<evidence type="ECO:0000256" key="6">
    <source>
        <dbReference type="PROSITE-ProRule" id="PRU00335"/>
    </source>
</evidence>
<dbReference type="InterPro" id="IPR050109">
    <property type="entry name" value="HTH-type_TetR-like_transc_reg"/>
</dbReference>
<dbReference type="Gene3D" id="1.10.357.10">
    <property type="entry name" value="Tetracycline Repressor, domain 2"/>
    <property type="match status" value="1"/>
</dbReference>
<gene>
    <name evidence="8" type="ORF">FHS81_002863</name>
</gene>
<dbReference type="Proteomes" id="UP000537592">
    <property type="component" value="Unassembled WGS sequence"/>
</dbReference>